<dbReference type="GO" id="GO:0008643">
    <property type="term" value="P:carbohydrate transport"/>
    <property type="evidence" value="ECO:0007669"/>
    <property type="project" value="InterPro"/>
</dbReference>
<dbReference type="eggNOG" id="arCOG00177">
    <property type="taxonomic scope" value="Archaea"/>
</dbReference>
<dbReference type="Proteomes" id="UP000183275">
    <property type="component" value="Unassembled WGS sequence"/>
</dbReference>
<comment type="catalytic activity">
    <reaction evidence="5">
        <text>D-xylose(out) + ATP + H2O = D-xylose(in) + ADP + phosphate + H(+)</text>
        <dbReference type="Rhea" id="RHEA:29899"/>
        <dbReference type="ChEBI" id="CHEBI:15377"/>
        <dbReference type="ChEBI" id="CHEBI:15378"/>
        <dbReference type="ChEBI" id="CHEBI:30616"/>
        <dbReference type="ChEBI" id="CHEBI:43474"/>
        <dbReference type="ChEBI" id="CHEBI:53455"/>
        <dbReference type="ChEBI" id="CHEBI:456216"/>
        <dbReference type="EC" id="7.5.2.13"/>
    </reaction>
    <physiologicalReaction direction="left-to-right" evidence="5">
        <dbReference type="Rhea" id="RHEA:29900"/>
    </physiologicalReaction>
</comment>
<feature type="region of interest" description="Disordered" evidence="11">
    <location>
        <begin position="379"/>
        <end position="410"/>
    </location>
</feature>
<accession>A0A1I0M4D4</accession>
<sequence length="410" mass="43739">MARVRLDNVTKRYEDIVAVDDMNLEIEDGEFVCLVGPSGCGKSTTMETIAGLTKPTAGSVRIGDTDVTSLPPKDRGVAMVFQNIALFPHMDVYDNISFGLRLRDYERSEIDRRVDRASDIVQLEGMLDRMPDELSGGQQQRVAIARAIVRNPDVFLMDEPLANLDAKLRVHMRTELQRLHKELDTTIIYVTHDQAEAMTMSDRIAVINDGRLQQIAPPLTCYNEPANRFVAGFIGSPSMNFVDGELAAGGLATEHFDLAFDVDGLSAAPGDAVTLGVRPEDIYPASDADSATSPSAAVEATTDVLEPMGDEIFVYLTLGEGDGQTMTSEEAAAASNQLLMSVPPDSPIGEDDRLSVVLDRSKVHLFAASGEAIAHGVAAPSATADAPDASAETAQAGAGTEADSGGTSHE</sequence>
<dbReference type="EMBL" id="FOIS01000001">
    <property type="protein sequence ID" value="SEV83327.1"/>
    <property type="molecule type" value="Genomic_DNA"/>
</dbReference>
<dbReference type="InterPro" id="IPR047641">
    <property type="entry name" value="ABC_transpr_MalK/UgpC-like"/>
</dbReference>
<dbReference type="InterPro" id="IPR027417">
    <property type="entry name" value="P-loop_NTPase"/>
</dbReference>
<comment type="subunit">
    <text evidence="9">The complex is composed of two ATP-binding proteins (XacJ and XacK), two transmembrane proteins (XacH and XacI) and a solute-binding protein (XacG).</text>
</comment>
<dbReference type="EC" id="7.5.2.13" evidence="10"/>
<dbReference type="InterPro" id="IPR003439">
    <property type="entry name" value="ABC_transporter-like_ATP-bd"/>
</dbReference>
<name>A0A1I0M4D4_9EURY</name>
<gene>
    <name evidence="13" type="ORF">SAMN05216285_0476</name>
</gene>
<reference evidence="14" key="1">
    <citation type="submission" date="2016-10" db="EMBL/GenBank/DDBJ databases">
        <authorList>
            <person name="Varghese N."/>
        </authorList>
    </citation>
    <scope>NUCLEOTIDE SEQUENCE [LARGE SCALE GENOMIC DNA]</scope>
    <source>
        <strain evidence="14">CGMCC 1.12284</strain>
    </source>
</reference>
<evidence type="ECO:0000256" key="8">
    <source>
        <dbReference type="ARBA" id="ARBA00061029"/>
    </source>
</evidence>
<comment type="subcellular location">
    <subcellularLocation>
        <location evidence="1">Cell membrane</location>
        <topology evidence="1">Peripheral membrane protein</topology>
    </subcellularLocation>
</comment>
<dbReference type="STRING" id="1202768.SAMN05216285_0476"/>
<dbReference type="SUPFAM" id="SSF50331">
    <property type="entry name" value="MOP-like"/>
    <property type="match status" value="1"/>
</dbReference>
<dbReference type="PANTHER" id="PTHR43875">
    <property type="entry name" value="MALTODEXTRIN IMPORT ATP-BINDING PROTEIN MSMX"/>
    <property type="match status" value="1"/>
</dbReference>
<keyword evidence="3" id="KW-0547">Nucleotide-binding</keyword>
<dbReference type="Gene3D" id="3.40.50.300">
    <property type="entry name" value="P-loop containing nucleotide triphosphate hydrolases"/>
    <property type="match status" value="1"/>
</dbReference>
<evidence type="ECO:0000256" key="9">
    <source>
        <dbReference type="ARBA" id="ARBA00065962"/>
    </source>
</evidence>
<evidence type="ECO:0000313" key="13">
    <source>
        <dbReference type="EMBL" id="SEV83327.1"/>
    </source>
</evidence>
<dbReference type="PANTHER" id="PTHR43875:SF1">
    <property type="entry name" value="OSMOPROTECTIVE COMPOUNDS UPTAKE ATP-BINDING PROTEIN GGTA"/>
    <property type="match status" value="1"/>
</dbReference>
<dbReference type="PROSITE" id="PS50893">
    <property type="entry name" value="ABC_TRANSPORTER_2"/>
    <property type="match status" value="1"/>
</dbReference>
<evidence type="ECO:0000256" key="1">
    <source>
        <dbReference type="ARBA" id="ARBA00004202"/>
    </source>
</evidence>
<evidence type="ECO:0000256" key="5">
    <source>
        <dbReference type="ARBA" id="ARBA00050355"/>
    </source>
</evidence>
<dbReference type="InterPro" id="IPR040582">
    <property type="entry name" value="OB_MalK-like"/>
</dbReference>
<organism evidence="13 14">
    <name type="scientific">Natrinema salifodinae</name>
    <dbReference type="NCBI Taxonomy" id="1202768"/>
    <lineage>
        <taxon>Archaea</taxon>
        <taxon>Methanobacteriati</taxon>
        <taxon>Methanobacteriota</taxon>
        <taxon>Stenosarchaea group</taxon>
        <taxon>Halobacteria</taxon>
        <taxon>Halobacteriales</taxon>
        <taxon>Natrialbaceae</taxon>
        <taxon>Natrinema</taxon>
    </lineage>
</organism>
<evidence type="ECO:0000256" key="2">
    <source>
        <dbReference type="ARBA" id="ARBA00022448"/>
    </source>
</evidence>
<keyword evidence="14" id="KW-1185">Reference proteome</keyword>
<dbReference type="GO" id="GO:0055052">
    <property type="term" value="C:ATP-binding cassette (ABC) transporter complex, substrate-binding subunit-containing"/>
    <property type="evidence" value="ECO:0007669"/>
    <property type="project" value="TreeGrafter"/>
</dbReference>
<dbReference type="InterPro" id="IPR012340">
    <property type="entry name" value="NA-bd_OB-fold"/>
</dbReference>
<evidence type="ECO:0000259" key="12">
    <source>
        <dbReference type="PROSITE" id="PS50893"/>
    </source>
</evidence>
<comment type="function">
    <text evidence="7">Part of the ABC transporter complex XacGHIJK involved in the uptake of xylose and arabinose. Responsible for energy coupling to the transport system.</text>
</comment>
<dbReference type="GO" id="GO:0005524">
    <property type="term" value="F:ATP binding"/>
    <property type="evidence" value="ECO:0007669"/>
    <property type="project" value="UniProtKB-KW"/>
</dbReference>
<dbReference type="InterPro" id="IPR008995">
    <property type="entry name" value="Mo/tungstate-bd_C_term_dom"/>
</dbReference>
<dbReference type="CDD" id="cd03301">
    <property type="entry name" value="ABC_MalK_N"/>
    <property type="match status" value="1"/>
</dbReference>
<evidence type="ECO:0000256" key="7">
    <source>
        <dbReference type="ARBA" id="ARBA00053454"/>
    </source>
</evidence>
<comment type="similarity">
    <text evidence="8">Belongs to the ABC transporter superfamily. Carbohydrate uptake transporter-1 (CUT1) (TC 3.A.1.1) family.</text>
</comment>
<dbReference type="Pfam" id="PF00005">
    <property type="entry name" value="ABC_tran"/>
    <property type="match status" value="1"/>
</dbReference>
<dbReference type="InterPro" id="IPR003593">
    <property type="entry name" value="AAA+_ATPase"/>
</dbReference>
<evidence type="ECO:0000256" key="11">
    <source>
        <dbReference type="SAM" id="MobiDB-lite"/>
    </source>
</evidence>
<dbReference type="Gene3D" id="2.40.50.100">
    <property type="match status" value="1"/>
</dbReference>
<proteinExistence type="inferred from homology"/>
<dbReference type="Pfam" id="PF17912">
    <property type="entry name" value="OB_MalK"/>
    <property type="match status" value="1"/>
</dbReference>
<dbReference type="FunFam" id="3.40.50.300:FF:000042">
    <property type="entry name" value="Maltose/maltodextrin ABC transporter, ATP-binding protein"/>
    <property type="match status" value="1"/>
</dbReference>
<comment type="catalytic activity">
    <reaction evidence="6">
        <text>L-arabinose(out) + ATP + H2O = L-arabinose(in) + ADP + phosphate + H(+)</text>
        <dbReference type="Rhea" id="RHEA:30007"/>
        <dbReference type="ChEBI" id="CHEBI:15377"/>
        <dbReference type="ChEBI" id="CHEBI:15378"/>
        <dbReference type="ChEBI" id="CHEBI:17535"/>
        <dbReference type="ChEBI" id="CHEBI:30616"/>
        <dbReference type="ChEBI" id="CHEBI:43474"/>
        <dbReference type="ChEBI" id="CHEBI:456216"/>
        <dbReference type="EC" id="7.5.2.13"/>
    </reaction>
    <physiologicalReaction direction="left-to-right" evidence="6">
        <dbReference type="Rhea" id="RHEA:30008"/>
    </physiologicalReaction>
</comment>
<dbReference type="GO" id="GO:0140359">
    <property type="term" value="F:ABC-type transporter activity"/>
    <property type="evidence" value="ECO:0007669"/>
    <property type="project" value="InterPro"/>
</dbReference>
<dbReference type="SMART" id="SM00382">
    <property type="entry name" value="AAA"/>
    <property type="match status" value="1"/>
</dbReference>
<evidence type="ECO:0000256" key="4">
    <source>
        <dbReference type="ARBA" id="ARBA00022840"/>
    </source>
</evidence>
<evidence type="ECO:0000313" key="14">
    <source>
        <dbReference type="Proteomes" id="UP000183275"/>
    </source>
</evidence>
<dbReference type="InterPro" id="IPR015855">
    <property type="entry name" value="ABC_transpr_MalK-like"/>
</dbReference>
<dbReference type="PROSITE" id="PS00211">
    <property type="entry name" value="ABC_TRANSPORTER_1"/>
    <property type="match status" value="1"/>
</dbReference>
<protein>
    <recommendedName>
        <fullName evidence="10">ABC-type D-xylose/L-arabinose transporter</fullName>
        <ecNumber evidence="10">7.5.2.13</ecNumber>
    </recommendedName>
</protein>
<evidence type="ECO:0000256" key="10">
    <source>
        <dbReference type="ARBA" id="ARBA00066315"/>
    </source>
</evidence>
<dbReference type="GO" id="GO:0016887">
    <property type="term" value="F:ATP hydrolysis activity"/>
    <property type="evidence" value="ECO:0007669"/>
    <property type="project" value="InterPro"/>
</dbReference>
<feature type="domain" description="ABC transporter" evidence="12">
    <location>
        <begin position="4"/>
        <end position="234"/>
    </location>
</feature>
<dbReference type="OrthoDB" id="18368at2157"/>
<keyword evidence="2" id="KW-0813">Transport</keyword>
<dbReference type="InterPro" id="IPR017871">
    <property type="entry name" value="ABC_transporter-like_CS"/>
</dbReference>
<feature type="compositionally biased region" description="Low complexity" evidence="11">
    <location>
        <begin position="379"/>
        <end position="402"/>
    </location>
</feature>
<evidence type="ECO:0000256" key="3">
    <source>
        <dbReference type="ARBA" id="ARBA00022741"/>
    </source>
</evidence>
<dbReference type="Gene3D" id="2.40.50.140">
    <property type="entry name" value="Nucleic acid-binding proteins"/>
    <property type="match status" value="1"/>
</dbReference>
<dbReference type="AlphaFoldDB" id="A0A1I0M4D4"/>
<evidence type="ECO:0000256" key="6">
    <source>
        <dbReference type="ARBA" id="ARBA00051890"/>
    </source>
</evidence>
<dbReference type="SUPFAM" id="SSF52540">
    <property type="entry name" value="P-loop containing nucleoside triphosphate hydrolases"/>
    <property type="match status" value="1"/>
</dbReference>
<keyword evidence="4 13" id="KW-0067">ATP-binding</keyword>
<dbReference type="RefSeq" id="WP_074854610.1">
    <property type="nucleotide sequence ID" value="NZ_FOIS01000001.1"/>
</dbReference>